<reference evidence="2" key="1">
    <citation type="submission" date="2018-04" db="EMBL/GenBank/DDBJ databases">
        <title>Transcriptome of Schizaphis graminum biotype I.</title>
        <authorList>
            <person name="Scully E.D."/>
            <person name="Geib S.M."/>
            <person name="Palmer N.A."/>
            <person name="Koch K."/>
            <person name="Bradshaw J."/>
            <person name="Heng-Moss T."/>
            <person name="Sarath G."/>
        </authorList>
    </citation>
    <scope>NUCLEOTIDE SEQUENCE</scope>
</reference>
<dbReference type="CDD" id="cd01650">
    <property type="entry name" value="RT_nLTR_like"/>
    <property type="match status" value="1"/>
</dbReference>
<dbReference type="GO" id="GO:0003964">
    <property type="term" value="F:RNA-directed DNA polymerase activity"/>
    <property type="evidence" value="ECO:0007669"/>
    <property type="project" value="UniProtKB-KW"/>
</dbReference>
<keyword evidence="2" id="KW-0808">Transferase</keyword>
<dbReference type="PROSITE" id="PS50878">
    <property type="entry name" value="RT_POL"/>
    <property type="match status" value="1"/>
</dbReference>
<dbReference type="SUPFAM" id="SSF56672">
    <property type="entry name" value="DNA/RNA polymerases"/>
    <property type="match status" value="1"/>
</dbReference>
<accession>A0A2S2P0Y0</accession>
<sequence length="552" mass="63239">MKVITPTFKTSQPKIRHCGRLQKKLLNHKQPPPPIRNSDNTWATSDTEKANVFASHLANVFKPHDISPNQTQLTRIEQSLNSPLPMALPAKHTSPGEVMHIIKKLPTRKAPGHDLISNFIVKNLPNKAVLFLTLIFNSLLRLSYFPSIWKHSNIILISKPDKPPQLPTSYRPISLLPTFSKMFEKILLKRLLPLSDKANIIPHHQFGFRAKHSTTHQLLRTVDLISTSMESKHYCAAVLLDVAQAFDRVWHDGLLYKLKKFLTAPYYLIIKSYLENRTFSVRVNYSYSVNFPILAGVPQGSDIAPFLYTIFAHDIPKTLHTSLGTYADDTIILASNDNPQTVSDRLQNHLNIIQIWSKKWKIKINDSKSSFITFSLRPGDCPPVSFNNNLIPTTPVVKYLGLTFDKRLTWAQHLKNKRKSVNSRLHLLRPLLRSKLNISNKLLIYKAILRPVWAYGIQIWGSAKSSNLRTIQAFQSICLRQIVSAPWYIKNANLHKDLKVPTLSHLTKSRFLSFHSKLTHHTNPLIKRLSSRAIPDNPHRRLKRSWPRDLLA</sequence>
<dbReference type="PANTHER" id="PTHR19446">
    <property type="entry name" value="REVERSE TRANSCRIPTASES"/>
    <property type="match status" value="1"/>
</dbReference>
<keyword evidence="2" id="KW-0695">RNA-directed DNA polymerase</keyword>
<proteinExistence type="predicted"/>
<name>A0A2S2P0Y0_SCHGA</name>
<evidence type="ECO:0000259" key="1">
    <source>
        <dbReference type="PROSITE" id="PS50878"/>
    </source>
</evidence>
<dbReference type="InterPro" id="IPR000477">
    <property type="entry name" value="RT_dom"/>
</dbReference>
<feature type="domain" description="Reverse transcriptase" evidence="1">
    <location>
        <begin position="138"/>
        <end position="404"/>
    </location>
</feature>
<dbReference type="EMBL" id="GGMR01010373">
    <property type="protein sequence ID" value="MBY22992.1"/>
    <property type="molecule type" value="Transcribed_RNA"/>
</dbReference>
<dbReference type="AlphaFoldDB" id="A0A2S2P0Y0"/>
<organism evidence="2">
    <name type="scientific">Schizaphis graminum</name>
    <name type="common">Green bug aphid</name>
    <dbReference type="NCBI Taxonomy" id="13262"/>
    <lineage>
        <taxon>Eukaryota</taxon>
        <taxon>Metazoa</taxon>
        <taxon>Ecdysozoa</taxon>
        <taxon>Arthropoda</taxon>
        <taxon>Hexapoda</taxon>
        <taxon>Insecta</taxon>
        <taxon>Pterygota</taxon>
        <taxon>Neoptera</taxon>
        <taxon>Paraneoptera</taxon>
        <taxon>Hemiptera</taxon>
        <taxon>Sternorrhyncha</taxon>
        <taxon>Aphidomorpha</taxon>
        <taxon>Aphidoidea</taxon>
        <taxon>Aphididae</taxon>
        <taxon>Aphidini</taxon>
        <taxon>Schizaphis</taxon>
    </lineage>
</organism>
<gene>
    <name evidence="2" type="primary">pol_122</name>
    <name evidence="2" type="ORF">g.136296</name>
</gene>
<dbReference type="Pfam" id="PF00078">
    <property type="entry name" value="RVT_1"/>
    <property type="match status" value="1"/>
</dbReference>
<dbReference type="InterPro" id="IPR043502">
    <property type="entry name" value="DNA/RNA_pol_sf"/>
</dbReference>
<keyword evidence="2" id="KW-0548">Nucleotidyltransferase</keyword>
<protein>
    <submittedName>
        <fullName evidence="2">RNA-directed DNA polymerase from mobile element jockey</fullName>
    </submittedName>
</protein>
<evidence type="ECO:0000313" key="2">
    <source>
        <dbReference type="EMBL" id="MBY22992.1"/>
    </source>
</evidence>